<organism evidence="6 7">
    <name type="scientific">Microvirga lupini</name>
    <dbReference type="NCBI Taxonomy" id="420324"/>
    <lineage>
        <taxon>Bacteria</taxon>
        <taxon>Pseudomonadati</taxon>
        <taxon>Pseudomonadota</taxon>
        <taxon>Alphaproteobacteria</taxon>
        <taxon>Hyphomicrobiales</taxon>
        <taxon>Methylobacteriaceae</taxon>
        <taxon>Microvirga</taxon>
    </lineage>
</organism>
<evidence type="ECO:0000256" key="4">
    <source>
        <dbReference type="PIRNR" id="PIRNR002070"/>
    </source>
</evidence>
<dbReference type="CDD" id="cd04496">
    <property type="entry name" value="SSB_OBF"/>
    <property type="match status" value="1"/>
</dbReference>
<keyword evidence="2" id="KW-0233">DNA recombination</keyword>
<evidence type="ECO:0000256" key="3">
    <source>
        <dbReference type="HAMAP-Rule" id="MF_00984"/>
    </source>
</evidence>
<dbReference type="EMBL" id="JACHWB010000001">
    <property type="protein sequence ID" value="MBB3017617.1"/>
    <property type="molecule type" value="Genomic_DNA"/>
</dbReference>
<comment type="subunit">
    <text evidence="3">Homotetramer.</text>
</comment>
<dbReference type="Proteomes" id="UP000532010">
    <property type="component" value="Unassembled WGS sequence"/>
</dbReference>
<comment type="caution">
    <text evidence="3">Lacks conserved residue(s) required for the propagation of feature annotation.</text>
</comment>
<dbReference type="GO" id="GO:0009295">
    <property type="term" value="C:nucleoid"/>
    <property type="evidence" value="ECO:0007669"/>
    <property type="project" value="TreeGrafter"/>
</dbReference>
<evidence type="ECO:0000313" key="7">
    <source>
        <dbReference type="Proteomes" id="UP000532010"/>
    </source>
</evidence>
<accession>A0A7W4YUP1</accession>
<dbReference type="SUPFAM" id="SSF50249">
    <property type="entry name" value="Nucleic acid-binding proteins"/>
    <property type="match status" value="1"/>
</dbReference>
<dbReference type="PIRSF" id="PIRSF002070">
    <property type="entry name" value="SSB"/>
    <property type="match status" value="1"/>
</dbReference>
<keyword evidence="7" id="KW-1185">Reference proteome</keyword>
<dbReference type="PANTHER" id="PTHR10302:SF27">
    <property type="entry name" value="SINGLE-STRANDED DNA-BINDING PROTEIN"/>
    <property type="match status" value="1"/>
</dbReference>
<evidence type="ECO:0000313" key="6">
    <source>
        <dbReference type="EMBL" id="MBB3017617.1"/>
    </source>
</evidence>
<name>A0A7W4YUP1_9HYPH</name>
<keyword evidence="1 3" id="KW-0238">DNA-binding</keyword>
<reference evidence="6 7" key="1">
    <citation type="submission" date="2020-08" db="EMBL/GenBank/DDBJ databases">
        <title>The Agave Microbiome: Exploring the role of microbial communities in plant adaptations to desert environments.</title>
        <authorList>
            <person name="Partida-Martinez L.P."/>
        </authorList>
    </citation>
    <scope>NUCLEOTIDE SEQUENCE [LARGE SCALE GENOMIC DNA]</scope>
    <source>
        <strain evidence="6 7">AT3.9</strain>
    </source>
</reference>
<feature type="compositionally biased region" description="Low complexity" evidence="5">
    <location>
        <begin position="121"/>
        <end position="138"/>
    </location>
</feature>
<dbReference type="Pfam" id="PF00436">
    <property type="entry name" value="SSB"/>
    <property type="match status" value="1"/>
</dbReference>
<dbReference type="InterPro" id="IPR012340">
    <property type="entry name" value="NA-bd_OB-fold"/>
</dbReference>
<evidence type="ECO:0000256" key="2">
    <source>
        <dbReference type="ARBA" id="ARBA00023172"/>
    </source>
</evidence>
<dbReference type="HAMAP" id="MF_00984">
    <property type="entry name" value="SSB"/>
    <property type="match status" value="1"/>
</dbReference>
<dbReference type="AlphaFoldDB" id="A0A7W4YUP1"/>
<feature type="region of interest" description="Disordered" evidence="5">
    <location>
        <begin position="87"/>
        <end position="152"/>
    </location>
</feature>
<dbReference type="InterPro" id="IPR000424">
    <property type="entry name" value="Primosome_PriB/ssb"/>
</dbReference>
<feature type="compositionally biased region" description="Basic and acidic residues" evidence="5">
    <location>
        <begin position="87"/>
        <end position="115"/>
    </location>
</feature>
<dbReference type="GO" id="GO:0003697">
    <property type="term" value="F:single-stranded DNA binding"/>
    <property type="evidence" value="ECO:0007669"/>
    <property type="project" value="UniProtKB-UniRule"/>
</dbReference>
<dbReference type="Gene3D" id="2.40.50.140">
    <property type="entry name" value="Nucleic acid-binding proteins"/>
    <property type="match status" value="1"/>
</dbReference>
<dbReference type="PANTHER" id="PTHR10302">
    <property type="entry name" value="SINGLE-STRANDED DNA-BINDING PROTEIN"/>
    <property type="match status" value="1"/>
</dbReference>
<evidence type="ECO:0000256" key="1">
    <source>
        <dbReference type="ARBA" id="ARBA00023125"/>
    </source>
</evidence>
<gene>
    <name evidence="6" type="ORF">FHR70_000657</name>
</gene>
<dbReference type="InterPro" id="IPR011344">
    <property type="entry name" value="ssDNA-bd"/>
</dbReference>
<dbReference type="GO" id="GO:0006310">
    <property type="term" value="P:DNA recombination"/>
    <property type="evidence" value="ECO:0007669"/>
    <property type="project" value="UniProtKB-KW"/>
</dbReference>
<dbReference type="NCBIfam" id="TIGR00621">
    <property type="entry name" value="ssb"/>
    <property type="match status" value="1"/>
</dbReference>
<dbReference type="PROSITE" id="PS50935">
    <property type="entry name" value="SSB"/>
    <property type="match status" value="1"/>
</dbReference>
<evidence type="ECO:0000256" key="5">
    <source>
        <dbReference type="SAM" id="MobiDB-lite"/>
    </source>
</evidence>
<dbReference type="RefSeq" id="WP_183447071.1">
    <property type="nucleotide sequence ID" value="NZ_JACHWB010000001.1"/>
</dbReference>
<comment type="caution">
    <text evidence="6">The sequence shown here is derived from an EMBL/GenBank/DDBJ whole genome shotgun (WGS) entry which is preliminary data.</text>
</comment>
<dbReference type="GO" id="GO:0006260">
    <property type="term" value="P:DNA replication"/>
    <property type="evidence" value="ECO:0007669"/>
    <property type="project" value="InterPro"/>
</dbReference>
<proteinExistence type="inferred from homology"/>
<sequence>MSSLNQVNLIGRLGQDPEVKYLPNGDAVCNLSLATSERWKDKQTQEQKEKTEWHKVVVFGKLAEIAGQYLRKGALVYFQGKLETRQWEKDGEKRYTTEIRASEMKMLGNKDDAGGRDGNNTQQQPRQQTPQRTAPQQPKGGAADQFDDDVPF</sequence>
<protein>
    <recommendedName>
        <fullName evidence="3 4">Single-stranded DNA-binding protein</fullName>
        <shortName evidence="3">SSB</shortName>
    </recommendedName>
</protein>